<dbReference type="PANTHER" id="PTHR43065">
    <property type="entry name" value="SENSOR HISTIDINE KINASE"/>
    <property type="match status" value="1"/>
</dbReference>
<dbReference type="Pfam" id="PF02518">
    <property type="entry name" value="HATPase_c"/>
    <property type="match status" value="1"/>
</dbReference>
<organism evidence="17 18">
    <name type="scientific">Azonexus hydrophilus</name>
    <dbReference type="NCBI Taxonomy" id="418702"/>
    <lineage>
        <taxon>Bacteria</taxon>
        <taxon>Pseudomonadati</taxon>
        <taxon>Pseudomonadota</taxon>
        <taxon>Betaproteobacteria</taxon>
        <taxon>Rhodocyclales</taxon>
        <taxon>Azonexaceae</taxon>
        <taxon>Azonexus</taxon>
    </lineage>
</organism>
<evidence type="ECO:0000256" key="11">
    <source>
        <dbReference type="ARBA" id="ARBA00022989"/>
    </source>
</evidence>
<evidence type="ECO:0000256" key="9">
    <source>
        <dbReference type="ARBA" id="ARBA00022777"/>
    </source>
</evidence>
<keyword evidence="9" id="KW-0418">Kinase</keyword>
<dbReference type="PANTHER" id="PTHR43065:SF10">
    <property type="entry name" value="PEROXIDE STRESS-ACTIVATED HISTIDINE KINASE MAK3"/>
    <property type="match status" value="1"/>
</dbReference>
<keyword evidence="13 14" id="KW-0472">Membrane</keyword>
<evidence type="ECO:0000256" key="2">
    <source>
        <dbReference type="ARBA" id="ARBA00004651"/>
    </source>
</evidence>
<dbReference type="SUPFAM" id="SSF158472">
    <property type="entry name" value="HAMP domain-like"/>
    <property type="match status" value="1"/>
</dbReference>
<feature type="domain" description="Histidine kinase" evidence="15">
    <location>
        <begin position="552"/>
        <end position="759"/>
    </location>
</feature>
<keyword evidence="17" id="KW-0614">Plasmid</keyword>
<evidence type="ECO:0000256" key="7">
    <source>
        <dbReference type="ARBA" id="ARBA00022692"/>
    </source>
</evidence>
<name>A0ABZ2XKZ1_9RHOO</name>
<proteinExistence type="predicted"/>
<dbReference type="InterPro" id="IPR029151">
    <property type="entry name" value="Sensor-like_sf"/>
</dbReference>
<sequence length="760" mass="83533">MNIPFLGLAGGLSRRIYAAFLIAAVVPTALAGAIGVYLSLTALKNETLRNLDQEVTVRSQGIGRFFEQLSSELLYLANTRGLVDLTAARQSGDKWLLDAATKRLERDYAALASLYPHIYQIRLLTALGDEWIRVDRKPAGVYVVPRSELQPKGDRYYFKDAMNAGVGQIYVSPLDLNVEFGQVEKPERPVIRVATPVVGTTGEKIGVLIINLHADILLEQIQQMADARQGTAYLLDNQGHYVSRSAGSSQGAFSMEPIERLLEIFPASITRNLAEHGVSPVLDDGWIVAHAPIDFAPQAIEETSRGRWRIALAFPERELFLAVVNLYLLYVVLLVALLITAIGGYALSRHLLRPLEALSRETDAIASGDFTRQVVPVGNDEIAALGTKFNSMARRLHESSLAINAHRERLEAEVRERTRELERERASLEAVIENTAEGILAIGRDGVIHLLNPAARGLFAQTTALPDIGSSIETYWPQWRAIATDASDGGLRCDVELKNQIVSLAVTPTTDGFIVVARDVSLERAILDERRELDRQMFQMEKLTTLGELAMGLAHEIGNPLAGMKAVAQAMQYEEDIPPDLIEALKRMESEIDRLSGFLRSFHGFAAPQAIQPEACKLELILEDVLFWTRKDARSQGIDFTLSGFGDLPPVAADPHQLKQVFLNLLVNAVHAMPSGGTVSLHAATKGKCACIDIRDTGVGMSVETQSRIFEPFFTTRREGTGLGLAIVRKIIEQHGGSIEVASQPGHGTCFTLTWPFAWR</sequence>
<dbReference type="Gene3D" id="1.10.287.130">
    <property type="match status" value="1"/>
</dbReference>
<evidence type="ECO:0000256" key="12">
    <source>
        <dbReference type="ARBA" id="ARBA00023012"/>
    </source>
</evidence>
<dbReference type="InterPro" id="IPR005467">
    <property type="entry name" value="His_kinase_dom"/>
</dbReference>
<dbReference type="EC" id="2.7.13.3" evidence="3"/>
<feature type="domain" description="HAMP" evidence="16">
    <location>
        <begin position="349"/>
        <end position="401"/>
    </location>
</feature>
<keyword evidence="18" id="KW-1185">Reference proteome</keyword>
<evidence type="ECO:0000256" key="14">
    <source>
        <dbReference type="SAM" id="Phobius"/>
    </source>
</evidence>
<keyword evidence="11 14" id="KW-1133">Transmembrane helix</keyword>
<evidence type="ECO:0000256" key="6">
    <source>
        <dbReference type="ARBA" id="ARBA00022679"/>
    </source>
</evidence>
<evidence type="ECO:0000256" key="1">
    <source>
        <dbReference type="ARBA" id="ARBA00000085"/>
    </source>
</evidence>
<dbReference type="PRINTS" id="PR00344">
    <property type="entry name" value="BCTRLSENSOR"/>
</dbReference>
<dbReference type="Gene3D" id="3.30.565.10">
    <property type="entry name" value="Histidine kinase-like ATPase, C-terminal domain"/>
    <property type="match status" value="1"/>
</dbReference>
<accession>A0ABZ2XKZ1</accession>
<gene>
    <name evidence="17" type="ORF">AADV58_17925</name>
</gene>
<dbReference type="PROSITE" id="PS50109">
    <property type="entry name" value="HIS_KIN"/>
    <property type="match status" value="1"/>
</dbReference>
<dbReference type="InterPro" id="IPR036097">
    <property type="entry name" value="HisK_dim/P_sf"/>
</dbReference>
<dbReference type="Proteomes" id="UP001479520">
    <property type="component" value="Plasmid unnamed1"/>
</dbReference>
<dbReference type="Pfam" id="PF00672">
    <property type="entry name" value="HAMP"/>
    <property type="match status" value="1"/>
</dbReference>
<keyword evidence="7 14" id="KW-0812">Transmembrane</keyword>
<dbReference type="SUPFAM" id="SSF47384">
    <property type="entry name" value="Homodimeric domain of signal transducing histidine kinase"/>
    <property type="match status" value="1"/>
</dbReference>
<dbReference type="InterPro" id="IPR036890">
    <property type="entry name" value="HATPase_C_sf"/>
</dbReference>
<keyword evidence="4" id="KW-1003">Cell membrane</keyword>
<dbReference type="CDD" id="cd06225">
    <property type="entry name" value="HAMP"/>
    <property type="match status" value="1"/>
</dbReference>
<dbReference type="Pfam" id="PF02743">
    <property type="entry name" value="dCache_1"/>
    <property type="match status" value="1"/>
</dbReference>
<feature type="transmembrane region" description="Helical" evidence="14">
    <location>
        <begin position="319"/>
        <end position="347"/>
    </location>
</feature>
<dbReference type="RefSeq" id="WP_341744627.1">
    <property type="nucleotide sequence ID" value="NZ_CP151407.1"/>
</dbReference>
<evidence type="ECO:0000256" key="10">
    <source>
        <dbReference type="ARBA" id="ARBA00022840"/>
    </source>
</evidence>
<keyword evidence="6" id="KW-0808">Transferase</keyword>
<dbReference type="SUPFAM" id="SSF55785">
    <property type="entry name" value="PYP-like sensor domain (PAS domain)"/>
    <property type="match status" value="1"/>
</dbReference>
<dbReference type="CDD" id="cd18773">
    <property type="entry name" value="PDC1_HK_sensor"/>
    <property type="match status" value="1"/>
</dbReference>
<dbReference type="Gene3D" id="6.10.340.10">
    <property type="match status" value="1"/>
</dbReference>
<dbReference type="PROSITE" id="PS50885">
    <property type="entry name" value="HAMP"/>
    <property type="match status" value="1"/>
</dbReference>
<dbReference type="GO" id="GO:0005524">
    <property type="term" value="F:ATP binding"/>
    <property type="evidence" value="ECO:0007669"/>
    <property type="project" value="UniProtKB-KW"/>
</dbReference>
<keyword evidence="12" id="KW-0902">Two-component regulatory system</keyword>
<geneLocation type="plasmid" evidence="17 18">
    <name>unnamed1</name>
</geneLocation>
<evidence type="ECO:0000259" key="16">
    <source>
        <dbReference type="PROSITE" id="PS50885"/>
    </source>
</evidence>
<dbReference type="InterPro" id="IPR003660">
    <property type="entry name" value="HAMP_dom"/>
</dbReference>
<dbReference type="SMART" id="SM00304">
    <property type="entry name" value="HAMP"/>
    <property type="match status" value="1"/>
</dbReference>
<evidence type="ECO:0000256" key="4">
    <source>
        <dbReference type="ARBA" id="ARBA00022475"/>
    </source>
</evidence>
<keyword evidence="10 17" id="KW-0067">ATP-binding</keyword>
<dbReference type="InterPro" id="IPR003594">
    <property type="entry name" value="HATPase_dom"/>
</dbReference>
<feature type="transmembrane region" description="Helical" evidence="14">
    <location>
        <begin position="16"/>
        <end position="40"/>
    </location>
</feature>
<dbReference type="InterPro" id="IPR035965">
    <property type="entry name" value="PAS-like_dom_sf"/>
</dbReference>
<keyword evidence="5" id="KW-0597">Phosphoprotein</keyword>
<dbReference type="EMBL" id="CP151407">
    <property type="protein sequence ID" value="WZJ23288.1"/>
    <property type="molecule type" value="Genomic_DNA"/>
</dbReference>
<evidence type="ECO:0000256" key="5">
    <source>
        <dbReference type="ARBA" id="ARBA00022553"/>
    </source>
</evidence>
<reference evidence="17 18" key="1">
    <citation type="submission" date="2024-04" db="EMBL/GenBank/DDBJ databases">
        <title>Dissimilatory iodate-reducing microorganisms contribute to the enrichment of iodine in groundwater.</title>
        <authorList>
            <person name="Jiang Z."/>
        </authorList>
    </citation>
    <scope>NUCLEOTIDE SEQUENCE [LARGE SCALE GENOMIC DNA]</scope>
    <source>
        <strain evidence="17 18">NCP973</strain>
        <plasmid evidence="17 18">unnamed1</plasmid>
    </source>
</reference>
<evidence type="ECO:0000256" key="3">
    <source>
        <dbReference type="ARBA" id="ARBA00012438"/>
    </source>
</evidence>
<dbReference type="Pfam" id="PF00512">
    <property type="entry name" value="HisKA"/>
    <property type="match status" value="1"/>
</dbReference>
<comment type="subcellular location">
    <subcellularLocation>
        <location evidence="2">Cell membrane</location>
        <topology evidence="2">Multi-pass membrane protein</topology>
    </subcellularLocation>
</comment>
<evidence type="ECO:0000313" key="18">
    <source>
        <dbReference type="Proteomes" id="UP001479520"/>
    </source>
</evidence>
<evidence type="ECO:0000313" key="17">
    <source>
        <dbReference type="EMBL" id="WZJ23288.1"/>
    </source>
</evidence>
<keyword evidence="8" id="KW-0547">Nucleotide-binding</keyword>
<dbReference type="SMART" id="SM00388">
    <property type="entry name" value="HisKA"/>
    <property type="match status" value="1"/>
</dbReference>
<dbReference type="InterPro" id="IPR003661">
    <property type="entry name" value="HisK_dim/P_dom"/>
</dbReference>
<dbReference type="Gene3D" id="3.30.450.20">
    <property type="entry name" value="PAS domain"/>
    <property type="match status" value="2"/>
</dbReference>
<dbReference type="InterPro" id="IPR033479">
    <property type="entry name" value="dCache_1"/>
</dbReference>
<dbReference type="SUPFAM" id="SSF55874">
    <property type="entry name" value="ATPase domain of HSP90 chaperone/DNA topoisomerase II/histidine kinase"/>
    <property type="match status" value="1"/>
</dbReference>
<evidence type="ECO:0000256" key="8">
    <source>
        <dbReference type="ARBA" id="ARBA00022741"/>
    </source>
</evidence>
<dbReference type="CDD" id="cd00082">
    <property type="entry name" value="HisKA"/>
    <property type="match status" value="1"/>
</dbReference>
<comment type="catalytic activity">
    <reaction evidence="1">
        <text>ATP + protein L-histidine = ADP + protein N-phospho-L-histidine.</text>
        <dbReference type="EC" id="2.7.13.3"/>
    </reaction>
</comment>
<evidence type="ECO:0000256" key="13">
    <source>
        <dbReference type="ARBA" id="ARBA00023136"/>
    </source>
</evidence>
<dbReference type="SUPFAM" id="SSF103190">
    <property type="entry name" value="Sensory domain-like"/>
    <property type="match status" value="1"/>
</dbReference>
<dbReference type="InterPro" id="IPR004358">
    <property type="entry name" value="Sig_transdc_His_kin-like_C"/>
</dbReference>
<evidence type="ECO:0000259" key="15">
    <source>
        <dbReference type="PROSITE" id="PS50109"/>
    </source>
</evidence>
<protein>
    <recommendedName>
        <fullName evidence="3">histidine kinase</fullName>
        <ecNumber evidence="3">2.7.13.3</ecNumber>
    </recommendedName>
</protein>
<dbReference type="SMART" id="SM00387">
    <property type="entry name" value="HATPase_c"/>
    <property type="match status" value="1"/>
</dbReference>